<dbReference type="PANTHER" id="PTHR35089">
    <property type="entry name" value="CHAPERONE PROTEIN SKP"/>
    <property type="match status" value="1"/>
</dbReference>
<organism evidence="3 4">
    <name type="scientific">Flavobacterium fontis</name>
    <dbReference type="NCBI Taxonomy" id="1124188"/>
    <lineage>
        <taxon>Bacteria</taxon>
        <taxon>Pseudomonadati</taxon>
        <taxon>Bacteroidota</taxon>
        <taxon>Flavobacteriia</taxon>
        <taxon>Flavobacteriales</taxon>
        <taxon>Flavobacteriaceae</taxon>
        <taxon>Flavobacterium</taxon>
    </lineage>
</organism>
<dbReference type="Proteomes" id="UP000184147">
    <property type="component" value="Unassembled WGS sequence"/>
</dbReference>
<dbReference type="GO" id="GO:0051082">
    <property type="term" value="F:unfolded protein binding"/>
    <property type="evidence" value="ECO:0007669"/>
    <property type="project" value="InterPro"/>
</dbReference>
<dbReference type="AlphaFoldDB" id="A0A1M4VS13"/>
<dbReference type="Pfam" id="PF03938">
    <property type="entry name" value="OmpH"/>
    <property type="match status" value="1"/>
</dbReference>
<dbReference type="GO" id="GO:0050821">
    <property type="term" value="P:protein stabilization"/>
    <property type="evidence" value="ECO:0007669"/>
    <property type="project" value="TreeGrafter"/>
</dbReference>
<sequence length="192" mass="21744">MKKLLVGVVLVLAMISCEKATEAKEFKTAYIDTSKLLDESTEANDIKAKYEGIAKEKGSRIKVEVDRLEAEQKSFSMNAQKNGQAWAQQKYGELQQRGQEIQYAEQMLTRQLQGEMGIEMDSLVNNYRKTIKDYGKEKGYDYIYGTGESATVLYAKDAYDITKEVVKLVNDKYKSGAKTDKKATTTEKTDKK</sequence>
<keyword evidence="4" id="KW-1185">Reference proteome</keyword>
<evidence type="ECO:0000313" key="3">
    <source>
        <dbReference type="EMBL" id="SHE71655.1"/>
    </source>
</evidence>
<keyword evidence="2" id="KW-0732">Signal</keyword>
<dbReference type="GO" id="GO:0005829">
    <property type="term" value="C:cytosol"/>
    <property type="evidence" value="ECO:0007669"/>
    <property type="project" value="TreeGrafter"/>
</dbReference>
<dbReference type="Gene3D" id="3.30.910.20">
    <property type="entry name" value="Skp domain"/>
    <property type="match status" value="1"/>
</dbReference>
<dbReference type="PROSITE" id="PS51257">
    <property type="entry name" value="PROKAR_LIPOPROTEIN"/>
    <property type="match status" value="1"/>
</dbReference>
<dbReference type="EMBL" id="FQVQ01000001">
    <property type="protein sequence ID" value="SHE71655.1"/>
    <property type="molecule type" value="Genomic_DNA"/>
</dbReference>
<dbReference type="RefSeq" id="WP_073360208.1">
    <property type="nucleotide sequence ID" value="NZ_FQVQ01000001.1"/>
</dbReference>
<dbReference type="PANTHER" id="PTHR35089:SF1">
    <property type="entry name" value="CHAPERONE PROTEIN SKP"/>
    <property type="match status" value="1"/>
</dbReference>
<dbReference type="STRING" id="1124188.SAMN05444377_10131"/>
<name>A0A1M4VS13_9FLAO</name>
<proteinExistence type="inferred from homology"/>
<protein>
    <submittedName>
        <fullName evidence="3">Periplasmic chaperone for outer membrane proteins Skp</fullName>
    </submittedName>
</protein>
<gene>
    <name evidence="3" type="ORF">SAMN05444377_10131</name>
</gene>
<dbReference type="SMART" id="SM00935">
    <property type="entry name" value="OmpH"/>
    <property type="match status" value="1"/>
</dbReference>
<evidence type="ECO:0000313" key="4">
    <source>
        <dbReference type="Proteomes" id="UP000184147"/>
    </source>
</evidence>
<comment type="similarity">
    <text evidence="1">Belongs to the Skp family.</text>
</comment>
<evidence type="ECO:0000256" key="1">
    <source>
        <dbReference type="ARBA" id="ARBA00009091"/>
    </source>
</evidence>
<dbReference type="SUPFAM" id="SSF111384">
    <property type="entry name" value="OmpH-like"/>
    <property type="match status" value="1"/>
</dbReference>
<reference evidence="3 4" key="1">
    <citation type="submission" date="2016-11" db="EMBL/GenBank/DDBJ databases">
        <authorList>
            <person name="Jaros S."/>
            <person name="Januszkiewicz K."/>
            <person name="Wedrychowicz H."/>
        </authorList>
    </citation>
    <scope>NUCLEOTIDE SEQUENCE [LARGE SCALE GENOMIC DNA]</scope>
    <source>
        <strain evidence="3 4">DSM 25660</strain>
    </source>
</reference>
<dbReference type="InterPro" id="IPR005632">
    <property type="entry name" value="Chaperone_Skp"/>
</dbReference>
<dbReference type="OrthoDB" id="1145062at2"/>
<dbReference type="InterPro" id="IPR024930">
    <property type="entry name" value="Skp_dom_sf"/>
</dbReference>
<evidence type="ECO:0000256" key="2">
    <source>
        <dbReference type="ARBA" id="ARBA00022729"/>
    </source>
</evidence>
<accession>A0A1M4VS13</accession>